<protein>
    <recommendedName>
        <fullName evidence="5">GDP-fucose protein O-fucosyltransferase 1</fullName>
        <ecNumber evidence="4">2.4.1.221</ecNumber>
    </recommendedName>
    <alternativeName>
        <fullName evidence="14">Peptide-O-fucosyltransferase 1</fullName>
    </alternativeName>
</protein>
<evidence type="ECO:0000256" key="6">
    <source>
        <dbReference type="ARBA" id="ARBA00022676"/>
    </source>
</evidence>
<dbReference type="AlphaFoldDB" id="A0A9J6BKY3"/>
<accession>A0A9J6BKY3</accession>
<evidence type="ECO:0000256" key="7">
    <source>
        <dbReference type="ARBA" id="ARBA00022679"/>
    </source>
</evidence>
<evidence type="ECO:0000256" key="10">
    <source>
        <dbReference type="ARBA" id="ARBA00023157"/>
    </source>
</evidence>
<evidence type="ECO:0000256" key="12">
    <source>
        <dbReference type="ARBA" id="ARBA00023253"/>
    </source>
</evidence>
<evidence type="ECO:0000256" key="4">
    <source>
        <dbReference type="ARBA" id="ARBA00012196"/>
    </source>
</evidence>
<evidence type="ECO:0000256" key="3">
    <source>
        <dbReference type="ARBA" id="ARBA00010626"/>
    </source>
</evidence>
<keyword evidence="8" id="KW-0256">Endoplasmic reticulum</keyword>
<dbReference type="GO" id="GO:0006004">
    <property type="term" value="P:fucose metabolic process"/>
    <property type="evidence" value="ECO:0007669"/>
    <property type="project" value="UniProtKB-KW"/>
</dbReference>
<evidence type="ECO:0000256" key="11">
    <source>
        <dbReference type="ARBA" id="ARBA00023180"/>
    </source>
</evidence>
<dbReference type="EC" id="2.4.1.221" evidence="4"/>
<dbReference type="PANTHER" id="PTHR21420:SF10">
    <property type="entry name" value="GDP-FUCOSE PROTEIN O-FUCOSYLTRANSFERASE 1"/>
    <property type="match status" value="1"/>
</dbReference>
<comment type="catalytic activity">
    <reaction evidence="16">
        <text>L-seryl-[protein] + GDP-beta-L-fucose = 3-O-(alpha-L-fucosyl)-L-seryl-[protein] + GDP + H(+)</text>
        <dbReference type="Rhea" id="RHEA:63644"/>
        <dbReference type="Rhea" id="RHEA-COMP:9863"/>
        <dbReference type="Rhea" id="RHEA-COMP:17914"/>
        <dbReference type="ChEBI" id="CHEBI:15378"/>
        <dbReference type="ChEBI" id="CHEBI:29999"/>
        <dbReference type="ChEBI" id="CHEBI:57273"/>
        <dbReference type="ChEBI" id="CHEBI:58189"/>
        <dbReference type="ChEBI" id="CHEBI:189632"/>
        <dbReference type="EC" id="2.4.1.221"/>
    </reaction>
    <physiologicalReaction direction="left-to-right" evidence="16">
        <dbReference type="Rhea" id="RHEA:63645"/>
    </physiologicalReaction>
</comment>
<keyword evidence="6" id="KW-0328">Glycosyltransferase</keyword>
<keyword evidence="10" id="KW-1015">Disulfide bond</keyword>
<reference evidence="18" key="1">
    <citation type="submission" date="2021-03" db="EMBL/GenBank/DDBJ databases">
        <title>Chromosome level genome of the anhydrobiotic midge Polypedilum vanderplanki.</title>
        <authorList>
            <person name="Yoshida Y."/>
            <person name="Kikawada T."/>
            <person name="Gusev O."/>
        </authorList>
    </citation>
    <scope>NUCLEOTIDE SEQUENCE</scope>
    <source>
        <strain evidence="18">NIAS01</strain>
        <tissue evidence="18">Whole body or cell culture</tissue>
    </source>
</reference>
<evidence type="ECO:0000256" key="1">
    <source>
        <dbReference type="ARBA" id="ARBA00004240"/>
    </source>
</evidence>
<dbReference type="OrthoDB" id="10050276at2759"/>
<keyword evidence="17" id="KW-0732">Signal</keyword>
<gene>
    <name evidence="18" type="ORF">PVAND_000436</name>
</gene>
<dbReference type="EMBL" id="JADBJN010000003">
    <property type="protein sequence ID" value="KAG5670155.1"/>
    <property type="molecule type" value="Genomic_DNA"/>
</dbReference>
<keyword evidence="19" id="KW-1185">Reference proteome</keyword>
<dbReference type="Gene3D" id="3.40.50.11350">
    <property type="match status" value="1"/>
</dbReference>
<organism evidence="18 19">
    <name type="scientific">Polypedilum vanderplanki</name>
    <name type="common">Sleeping chironomid midge</name>
    <dbReference type="NCBI Taxonomy" id="319348"/>
    <lineage>
        <taxon>Eukaryota</taxon>
        <taxon>Metazoa</taxon>
        <taxon>Ecdysozoa</taxon>
        <taxon>Arthropoda</taxon>
        <taxon>Hexapoda</taxon>
        <taxon>Insecta</taxon>
        <taxon>Pterygota</taxon>
        <taxon>Neoptera</taxon>
        <taxon>Endopterygota</taxon>
        <taxon>Diptera</taxon>
        <taxon>Nematocera</taxon>
        <taxon>Chironomoidea</taxon>
        <taxon>Chironomidae</taxon>
        <taxon>Chironominae</taxon>
        <taxon>Polypedilum</taxon>
        <taxon>Polypedilum</taxon>
    </lineage>
</organism>
<evidence type="ECO:0000256" key="16">
    <source>
        <dbReference type="ARBA" id="ARBA00048647"/>
    </source>
</evidence>
<evidence type="ECO:0000313" key="19">
    <source>
        <dbReference type="Proteomes" id="UP001107558"/>
    </source>
</evidence>
<evidence type="ECO:0000256" key="13">
    <source>
        <dbReference type="ARBA" id="ARBA00023277"/>
    </source>
</evidence>
<evidence type="ECO:0000256" key="2">
    <source>
        <dbReference type="ARBA" id="ARBA00004922"/>
    </source>
</evidence>
<comment type="similarity">
    <text evidence="3">Belongs to the glycosyltransferase 65 family.</text>
</comment>
<feature type="signal peptide" evidence="17">
    <location>
        <begin position="1"/>
        <end position="24"/>
    </location>
</feature>
<evidence type="ECO:0000256" key="15">
    <source>
        <dbReference type="ARBA" id="ARBA00047273"/>
    </source>
</evidence>
<dbReference type="Proteomes" id="UP001107558">
    <property type="component" value="Chromosome 3"/>
</dbReference>
<dbReference type="GO" id="GO:0046922">
    <property type="term" value="F:peptide-O-fucosyltransferase activity"/>
    <property type="evidence" value="ECO:0007669"/>
    <property type="project" value="UniProtKB-EC"/>
</dbReference>
<evidence type="ECO:0000256" key="14">
    <source>
        <dbReference type="ARBA" id="ARBA00033080"/>
    </source>
</evidence>
<keyword evidence="11" id="KW-0325">Glycoprotein</keyword>
<keyword evidence="13" id="KW-0119">Carbohydrate metabolism</keyword>
<evidence type="ECO:0000256" key="9">
    <source>
        <dbReference type="ARBA" id="ARBA00022976"/>
    </source>
</evidence>
<dbReference type="InterPro" id="IPR019378">
    <property type="entry name" value="GDP-Fuc_O-FucTrfase"/>
</dbReference>
<comment type="catalytic activity">
    <reaction evidence="15">
        <text>L-threonyl-[protein] + GDP-beta-L-fucose = 3-O-(alpha-L-fucosyl)-L-threonyl-[protein] + GDP + H(+)</text>
        <dbReference type="Rhea" id="RHEA:70491"/>
        <dbReference type="Rhea" id="RHEA-COMP:11060"/>
        <dbReference type="Rhea" id="RHEA-COMP:17915"/>
        <dbReference type="ChEBI" id="CHEBI:15378"/>
        <dbReference type="ChEBI" id="CHEBI:30013"/>
        <dbReference type="ChEBI" id="CHEBI:57273"/>
        <dbReference type="ChEBI" id="CHEBI:58189"/>
        <dbReference type="ChEBI" id="CHEBI:189631"/>
        <dbReference type="EC" id="2.4.1.221"/>
    </reaction>
    <physiologicalReaction direction="left-to-right" evidence="15">
        <dbReference type="Rhea" id="RHEA:70492"/>
    </physiologicalReaction>
</comment>
<keyword evidence="12" id="KW-0294">Fucose metabolism</keyword>
<dbReference type="Pfam" id="PF10250">
    <property type="entry name" value="O-FucT"/>
    <property type="match status" value="1"/>
</dbReference>
<dbReference type="GO" id="GO:0007219">
    <property type="term" value="P:Notch signaling pathway"/>
    <property type="evidence" value="ECO:0007669"/>
    <property type="project" value="UniProtKB-KW"/>
</dbReference>
<evidence type="ECO:0000256" key="8">
    <source>
        <dbReference type="ARBA" id="ARBA00022824"/>
    </source>
</evidence>
<keyword evidence="9" id="KW-0914">Notch signaling pathway</keyword>
<sequence length="400" mass="46145">MCKGISSVLLIKILIIVAINNIKCDIWEVDPKGYIAYCPCMGRFGNQADHFLGALSFAHALNRTLILPPWVEYRKGEAKSVQVPFKTYFKVDALQEYTKVIPMEDFMAYLADDLWSPQKRVSFCYTERTKLDGTSTGSCNAKEGNPFFSFWDTFHIDFIKSEFYGPSLNYDVIHNRMDVLWNEKYDPEKWPVIAFTGAPATFPVQAENVHLHKYLQWSDKIDKKANDFIKNSLPKGAFIGVHLRNGIDWIRACEHIKDVKQLFASPQCLGYRNEKGVLTMDICLPSQEIIVRKLKRLIKKVKEAHKTNQIKSIFVASDNNHMIDYLNEQLRRMKITAHKLPENNPHVDLAILGRANYFVGNCVSSFSAFVKRERDARGFPSEFFAYPIEKSQKNNRHEEL</sequence>
<proteinExistence type="inferred from homology"/>
<dbReference type="PANTHER" id="PTHR21420">
    <property type="entry name" value="GDP-FUCOSE PROTEIN O-FUCOSYLTRANSFERASE 1"/>
    <property type="match status" value="1"/>
</dbReference>
<comment type="caution">
    <text evidence="18">The sequence shown here is derived from an EMBL/GenBank/DDBJ whole genome shotgun (WGS) entry which is preliminary data.</text>
</comment>
<evidence type="ECO:0000256" key="17">
    <source>
        <dbReference type="SAM" id="SignalP"/>
    </source>
</evidence>
<evidence type="ECO:0000256" key="5">
    <source>
        <dbReference type="ARBA" id="ARBA00021745"/>
    </source>
</evidence>
<dbReference type="GO" id="GO:0005783">
    <property type="term" value="C:endoplasmic reticulum"/>
    <property type="evidence" value="ECO:0007669"/>
    <property type="project" value="UniProtKB-SubCell"/>
</dbReference>
<comment type="subcellular location">
    <subcellularLocation>
        <location evidence="1">Endoplasmic reticulum</location>
    </subcellularLocation>
</comment>
<dbReference type="Gene3D" id="3.40.50.11340">
    <property type="match status" value="1"/>
</dbReference>
<evidence type="ECO:0000313" key="18">
    <source>
        <dbReference type="EMBL" id="KAG5670155.1"/>
    </source>
</evidence>
<feature type="chain" id="PRO_5039887643" description="GDP-fucose protein O-fucosyltransferase 1" evidence="17">
    <location>
        <begin position="25"/>
        <end position="400"/>
    </location>
</feature>
<name>A0A9J6BKY3_POLVA</name>
<comment type="pathway">
    <text evidence="2">Protein modification; protein glycosylation.</text>
</comment>
<dbReference type="CDD" id="cd11302">
    <property type="entry name" value="O-FucT-1"/>
    <property type="match status" value="1"/>
</dbReference>
<keyword evidence="7" id="KW-0808">Transferase</keyword>
<dbReference type="InterPro" id="IPR039922">
    <property type="entry name" value="POFUT1"/>
</dbReference>